<accession>A0A172U0A0</accession>
<dbReference type="Proteomes" id="UP000077177">
    <property type="component" value="Chromosome"/>
</dbReference>
<proteinExistence type="predicted"/>
<feature type="transmembrane region" description="Helical" evidence="1">
    <location>
        <begin position="41"/>
        <end position="58"/>
    </location>
</feature>
<keyword evidence="3" id="KW-1185">Reference proteome</keyword>
<reference evidence="2 3" key="2">
    <citation type="journal article" date="2016" name="Int. J. Syst. Evol. Microbiol.">
        <title>Flavisolibacter tropicus sp. nov., isolated from tropical soil.</title>
        <authorList>
            <person name="Lee J.J."/>
            <person name="Kang M.S."/>
            <person name="Kim G.S."/>
            <person name="Lee C.S."/>
            <person name="Lim S."/>
            <person name="Lee J."/>
            <person name="Roh S.H."/>
            <person name="Kang H."/>
            <person name="Ha J.M."/>
            <person name="Bae S."/>
            <person name="Jung H.Y."/>
            <person name="Kim M.K."/>
        </authorList>
    </citation>
    <scope>NUCLEOTIDE SEQUENCE [LARGE SCALE GENOMIC DNA]</scope>
    <source>
        <strain evidence="2 3">LCS9</strain>
    </source>
</reference>
<dbReference type="EMBL" id="CP011390">
    <property type="protein sequence ID" value="ANE52544.1"/>
    <property type="molecule type" value="Genomic_DNA"/>
</dbReference>
<keyword evidence="1" id="KW-1133">Transmembrane helix</keyword>
<protein>
    <submittedName>
        <fullName evidence="2">Uncharacterized protein</fullName>
    </submittedName>
</protein>
<keyword evidence="1" id="KW-0812">Transmembrane</keyword>
<evidence type="ECO:0000256" key="1">
    <source>
        <dbReference type="SAM" id="Phobius"/>
    </source>
</evidence>
<feature type="transmembrane region" description="Helical" evidence="1">
    <location>
        <begin position="78"/>
        <end position="102"/>
    </location>
</feature>
<name>A0A172U0A0_9BACT</name>
<organism evidence="2 3">
    <name type="scientific">Flavisolibacter tropicus</name>
    <dbReference type="NCBI Taxonomy" id="1492898"/>
    <lineage>
        <taxon>Bacteria</taxon>
        <taxon>Pseudomonadati</taxon>
        <taxon>Bacteroidota</taxon>
        <taxon>Chitinophagia</taxon>
        <taxon>Chitinophagales</taxon>
        <taxon>Chitinophagaceae</taxon>
        <taxon>Flavisolibacter</taxon>
    </lineage>
</organism>
<feature type="transmembrane region" description="Helical" evidence="1">
    <location>
        <begin position="6"/>
        <end position="29"/>
    </location>
</feature>
<dbReference type="RefSeq" id="WP_066407209.1">
    <property type="nucleotide sequence ID" value="NZ_CP011390.1"/>
</dbReference>
<evidence type="ECO:0000313" key="3">
    <source>
        <dbReference type="Proteomes" id="UP000077177"/>
    </source>
</evidence>
<gene>
    <name evidence="2" type="ORF">SY85_20745</name>
</gene>
<reference evidence="3" key="1">
    <citation type="submission" date="2015-01" db="EMBL/GenBank/DDBJ databases">
        <title>Flavisolibacter sp./LCS9/ whole genome sequencing.</title>
        <authorList>
            <person name="Kim M.K."/>
            <person name="Srinivasan S."/>
            <person name="Lee J.-J."/>
        </authorList>
    </citation>
    <scope>NUCLEOTIDE SEQUENCE [LARGE SCALE GENOMIC DNA]</scope>
    <source>
        <strain evidence="3">LCS9</strain>
    </source>
</reference>
<dbReference type="OrthoDB" id="1275068at2"/>
<sequence length="115" mass="13677">MEPATPFTLFGYFDIILLSVIILFNILLLKFDIVKEISWKVIVIRFAILFIIFPMLSSKVEVANVYRKFEIVDGFNLLYIWLRWPTWWILGAIEITAFNSIINKKQRRVVNRHNT</sequence>
<keyword evidence="1" id="KW-0472">Membrane</keyword>
<dbReference type="KEGG" id="fla:SY85_20745"/>
<dbReference type="AlphaFoldDB" id="A0A172U0A0"/>
<evidence type="ECO:0000313" key="2">
    <source>
        <dbReference type="EMBL" id="ANE52544.1"/>
    </source>
</evidence>